<evidence type="ECO:0000313" key="12">
    <source>
        <dbReference type="Proteomes" id="UP001501425"/>
    </source>
</evidence>
<proteinExistence type="inferred from homology"/>
<dbReference type="InterPro" id="IPR054520">
    <property type="entry name" value="M_Eco57I_C"/>
</dbReference>
<dbReference type="PRINTS" id="PR00507">
    <property type="entry name" value="N12N6MTFRASE"/>
</dbReference>
<dbReference type="Pfam" id="PF22837">
    <property type="entry name" value="M_Eco57I_C"/>
    <property type="match status" value="1"/>
</dbReference>
<comment type="catalytic activity">
    <reaction evidence="6">
        <text>a 2'-deoxyadenosine in DNA + S-adenosyl-L-methionine = an N(6)-methyl-2'-deoxyadenosine in DNA + S-adenosyl-L-homocysteine + H(+)</text>
        <dbReference type="Rhea" id="RHEA:15197"/>
        <dbReference type="Rhea" id="RHEA-COMP:12418"/>
        <dbReference type="Rhea" id="RHEA-COMP:12419"/>
        <dbReference type="ChEBI" id="CHEBI:15378"/>
        <dbReference type="ChEBI" id="CHEBI:57856"/>
        <dbReference type="ChEBI" id="CHEBI:59789"/>
        <dbReference type="ChEBI" id="CHEBI:90615"/>
        <dbReference type="ChEBI" id="CHEBI:90616"/>
        <dbReference type="EC" id="2.1.1.72"/>
    </reaction>
</comment>
<protein>
    <recommendedName>
        <fullName evidence="2">site-specific DNA-methyltransferase (adenine-specific)</fullName>
        <ecNumber evidence="2">2.1.1.72</ecNumber>
    </recommendedName>
</protein>
<dbReference type="InterPro" id="IPR029063">
    <property type="entry name" value="SAM-dependent_MTases_sf"/>
</dbReference>
<feature type="compositionally biased region" description="Polar residues" evidence="7">
    <location>
        <begin position="976"/>
        <end position="985"/>
    </location>
</feature>
<reference evidence="10" key="2">
    <citation type="submission" date="2023-12" db="EMBL/GenBank/DDBJ databases">
        <authorList>
            <person name="Sun Q."/>
            <person name="Inoue M."/>
        </authorList>
    </citation>
    <scope>NUCLEOTIDE SEQUENCE</scope>
    <source>
        <strain evidence="10">JCM 14265</strain>
    </source>
</reference>
<evidence type="ECO:0000259" key="8">
    <source>
        <dbReference type="Pfam" id="PF07669"/>
    </source>
</evidence>
<feature type="domain" description="Type II methyltransferase M.Eco57I C-terminal" evidence="9">
    <location>
        <begin position="660"/>
        <end position="900"/>
    </location>
</feature>
<evidence type="ECO:0000256" key="4">
    <source>
        <dbReference type="ARBA" id="ARBA00022679"/>
    </source>
</evidence>
<keyword evidence="4" id="KW-0808">Transferase</keyword>
<keyword evidence="5" id="KW-0949">S-adenosyl-L-methionine</keyword>
<evidence type="ECO:0000313" key="10">
    <source>
        <dbReference type="EMBL" id="GAA0532553.1"/>
    </source>
</evidence>
<sequence length="985" mass="112337">MSESPPKEARFHSLLFTRLKDYIDENQTPFAEPTTEQDVDGREADIYIPSHTNGSLVIEVKRSDTFPRRKDVIKQARDYADDLNADFFATCNSESFFLFNYQGQIDPSDIPYYSLKLTNKSVKESVPEILEAVSTLYNQGELPRQTERDRVVNLLHSFHASIWPAYKYESKQTYNSNEKFINQFDKWVHENDYSSLSNEEQHEVAAKQYAYLLTNKILFYEVVREKTPDNIPTASGNSLEPLTGVTTIDYLDEHIRRKFDSIVEEIDYKPIFNNDSSLFENFPENKKTKKDIHSLVEDIENISVGDIDEDLLGGIYEELIPKTERKALGQFYTPPKIAETIVNWCLRMDNNGTDDSTISRILDPASGSGTFSVESYKGLNKSSLSSGHQQIIDNIVSIDINRFPLHLTALNLASQNINEKTDAIHAYNDSFFNFDPDTNFLQDSRIDDNAEEESEEEMGLFDAVVGNPPYIRHESLYPNKEHFREHLKTFGSKSRTTYYDGSKSLSKKCDAYIYFVTHATQFLREGGRLGYIIPTKWMMTRYGDSFQTFLHDHYKINAVVGFSNRSFEDALVDTALLLIERCEDESERRDTTTRFIRIKKKMEPEDIVDTADYNFNLESDDELILRNRPNYRIVAVTQSSLEKRSSSKIAHYLKAPQDLIELTENQTMVSLDTLADVSYGNKTGANDFFFLSEDDLETWPIDDRFYRPALKSYRDVQGHTVTKEDTGLYILDVNGYINEIKEDTQGLASNADLTERAKNALKRDGYDVLAEYVEHGEQQGYHNRSTLKSRDVWFNMGDLEPPQLVHPYGIDERVVVVSNADKLIPSNRVQCINIDPEVKSDVFAGYLNSTVHSVLLEFWGRNEGGGSLEIMTYELEEIPVANVLDMTEDEQNAISEAYKSLINGDENAQTRLDSAVLSAIGSDIEAEKLQEMRSVVTESRVQGAKETDVLVGDLDQFDEVGTRSFHRGGLDDDPDSGSNSSLSDF</sequence>
<evidence type="ECO:0000256" key="2">
    <source>
        <dbReference type="ARBA" id="ARBA00011900"/>
    </source>
</evidence>
<dbReference type="EC" id="2.1.1.72" evidence="2"/>
<evidence type="ECO:0000256" key="5">
    <source>
        <dbReference type="ARBA" id="ARBA00022691"/>
    </source>
</evidence>
<dbReference type="AlphaFoldDB" id="A0AAV3SQP9"/>
<evidence type="ECO:0000313" key="13">
    <source>
        <dbReference type="Proteomes" id="UP001567571"/>
    </source>
</evidence>
<dbReference type="PANTHER" id="PTHR33841">
    <property type="entry name" value="DNA METHYLTRANSFERASE YEEA-RELATED"/>
    <property type="match status" value="1"/>
</dbReference>
<evidence type="ECO:0000313" key="11">
    <source>
        <dbReference type="EMBL" id="MEZ3165876.1"/>
    </source>
</evidence>
<feature type="domain" description="Type II methyltransferase M.TaqI-like" evidence="8">
    <location>
        <begin position="394"/>
        <end position="564"/>
    </location>
</feature>
<evidence type="ECO:0000259" key="9">
    <source>
        <dbReference type="Pfam" id="PF22837"/>
    </source>
</evidence>
<dbReference type="InterPro" id="IPR050953">
    <property type="entry name" value="N4_N6_ade-DNA_methylase"/>
</dbReference>
<organism evidence="10 12">
    <name type="scientific">Halorubrum ejinorense</name>
    <dbReference type="NCBI Taxonomy" id="425309"/>
    <lineage>
        <taxon>Archaea</taxon>
        <taxon>Methanobacteriati</taxon>
        <taxon>Methanobacteriota</taxon>
        <taxon>Stenosarchaea group</taxon>
        <taxon>Halobacteria</taxon>
        <taxon>Halobacteriales</taxon>
        <taxon>Haloferacaceae</taxon>
        <taxon>Halorubrum</taxon>
    </lineage>
</organism>
<dbReference type="Proteomes" id="UP001501425">
    <property type="component" value="Unassembled WGS sequence"/>
</dbReference>
<dbReference type="InterPro" id="IPR002052">
    <property type="entry name" value="DNA_methylase_N6_adenine_CS"/>
</dbReference>
<dbReference type="PANTHER" id="PTHR33841:SF5">
    <property type="entry name" value="DNA METHYLASE (MODIFICATION METHYLASE) (METHYLTRANSFERASE)-RELATED"/>
    <property type="match status" value="1"/>
</dbReference>
<accession>A0AAV3SQP9</accession>
<reference evidence="10" key="1">
    <citation type="journal article" date="2014" name="Int. J. Syst. Evol. Microbiol.">
        <title>Complete genome sequence of Corynebacterium casei LMG S-19264T (=DSM 44701T), isolated from a smear-ripened cheese.</title>
        <authorList>
            <consortium name="US DOE Joint Genome Institute (JGI-PGF)"/>
            <person name="Walter F."/>
            <person name="Albersmeier A."/>
            <person name="Kalinowski J."/>
            <person name="Ruckert C."/>
        </authorList>
    </citation>
    <scope>NUCLEOTIDE SEQUENCE</scope>
    <source>
        <strain evidence="10">JCM 14265</strain>
    </source>
</reference>
<dbReference type="GO" id="GO:0006304">
    <property type="term" value="P:DNA modification"/>
    <property type="evidence" value="ECO:0007669"/>
    <property type="project" value="InterPro"/>
</dbReference>
<name>A0AAV3SQP9_9EURY</name>
<gene>
    <name evidence="11" type="ORF">ABNG02_00880</name>
    <name evidence="10" type="ORF">GCM10008994_04100</name>
</gene>
<dbReference type="GO" id="GO:0009007">
    <property type="term" value="F:site-specific DNA-methyltransferase (adenine-specific) activity"/>
    <property type="evidence" value="ECO:0007669"/>
    <property type="project" value="UniProtKB-EC"/>
</dbReference>
<dbReference type="SUPFAM" id="SSF53335">
    <property type="entry name" value="S-adenosyl-L-methionine-dependent methyltransferases"/>
    <property type="match status" value="1"/>
</dbReference>
<evidence type="ECO:0000256" key="3">
    <source>
        <dbReference type="ARBA" id="ARBA00022603"/>
    </source>
</evidence>
<evidence type="ECO:0000256" key="1">
    <source>
        <dbReference type="ARBA" id="ARBA00006594"/>
    </source>
</evidence>
<dbReference type="EMBL" id="BAAADQ010000001">
    <property type="protein sequence ID" value="GAA0532553.1"/>
    <property type="molecule type" value="Genomic_DNA"/>
</dbReference>
<dbReference type="PROSITE" id="PS00092">
    <property type="entry name" value="N6_MTASE"/>
    <property type="match status" value="1"/>
</dbReference>
<evidence type="ECO:0000256" key="7">
    <source>
        <dbReference type="SAM" id="MobiDB-lite"/>
    </source>
</evidence>
<keyword evidence="13" id="KW-1185">Reference proteome</keyword>
<dbReference type="GO" id="GO:0032259">
    <property type="term" value="P:methylation"/>
    <property type="evidence" value="ECO:0007669"/>
    <property type="project" value="UniProtKB-KW"/>
</dbReference>
<dbReference type="EMBL" id="JBEDNW010000001">
    <property type="protein sequence ID" value="MEZ3165876.1"/>
    <property type="molecule type" value="Genomic_DNA"/>
</dbReference>
<comment type="similarity">
    <text evidence="1">Belongs to the N(4)/N(6)-methyltransferase family.</text>
</comment>
<dbReference type="InterPro" id="IPR011639">
    <property type="entry name" value="MethylTrfase_TaqI-like_dom"/>
</dbReference>
<keyword evidence="3 11" id="KW-0489">Methyltransferase</keyword>
<dbReference type="Pfam" id="PF07669">
    <property type="entry name" value="Eco57I"/>
    <property type="match status" value="1"/>
</dbReference>
<dbReference type="Proteomes" id="UP001567571">
    <property type="component" value="Unassembled WGS sequence"/>
</dbReference>
<comment type="caution">
    <text evidence="10">The sequence shown here is derived from an EMBL/GenBank/DDBJ whole genome shotgun (WGS) entry which is preliminary data.</text>
</comment>
<evidence type="ECO:0000256" key="6">
    <source>
        <dbReference type="ARBA" id="ARBA00047942"/>
    </source>
</evidence>
<feature type="region of interest" description="Disordered" evidence="7">
    <location>
        <begin position="963"/>
        <end position="985"/>
    </location>
</feature>
<dbReference type="GO" id="GO:0003676">
    <property type="term" value="F:nucleic acid binding"/>
    <property type="evidence" value="ECO:0007669"/>
    <property type="project" value="InterPro"/>
</dbReference>
<reference evidence="11 13" key="3">
    <citation type="submission" date="2024-06" db="EMBL/GenBank/DDBJ databases">
        <title>Halorubrum miltondacostae sp. nov., a potential PHA producer isolated from an inland solar saltern in Rio Maior, Portugal.</title>
        <authorList>
            <person name="Albuquerque L."/>
            <person name="Viver T."/>
            <person name="Barroso C."/>
            <person name="Claudino R."/>
            <person name="Galvan M."/>
            <person name="Simoes G."/>
            <person name="Lobo Da Cunha A."/>
            <person name="Egas C."/>
        </authorList>
    </citation>
    <scope>NUCLEOTIDE SEQUENCE [LARGE SCALE GENOMIC DNA]</scope>
    <source>
        <strain evidence="11 13">DSM 18646</strain>
    </source>
</reference>
<dbReference type="Gene3D" id="3.40.50.150">
    <property type="entry name" value="Vaccinia Virus protein VP39"/>
    <property type="match status" value="1"/>
</dbReference>
<dbReference type="RefSeq" id="WP_343776200.1">
    <property type="nucleotide sequence ID" value="NZ_BAAADQ010000001.1"/>
</dbReference>